<dbReference type="InterPro" id="IPR029052">
    <property type="entry name" value="Metallo-depent_PP-like"/>
</dbReference>
<protein>
    <submittedName>
        <fullName evidence="1">Metallophosphoesterase</fullName>
    </submittedName>
</protein>
<proteinExistence type="predicted"/>
<dbReference type="EMBL" id="MLCA01000014">
    <property type="protein sequence ID" value="MEE7493296.1"/>
    <property type="molecule type" value="Genomic_DNA"/>
</dbReference>
<name>A0ABU7TU41_9HYPH</name>
<accession>A0ABU7TU41</accession>
<evidence type="ECO:0000313" key="2">
    <source>
        <dbReference type="Proteomes" id="UP001355206"/>
    </source>
</evidence>
<dbReference type="RefSeq" id="WP_331303536.1">
    <property type="nucleotide sequence ID" value="NZ_MLCA01000014.1"/>
</dbReference>
<dbReference type="PANTHER" id="PTHR37844">
    <property type="entry name" value="SER/THR PROTEIN PHOSPHATASE SUPERFAMILY (AFU_ORTHOLOGUE AFUA_1G14840)"/>
    <property type="match status" value="1"/>
</dbReference>
<dbReference type="Proteomes" id="UP001355206">
    <property type="component" value="Unassembled WGS sequence"/>
</dbReference>
<sequence>MNLRLDLPRPGIPHPSGAGRRWLAPGLLADVLASAQAQSDDRRRARRAFWVLSDLRLDLDPRYALPDPPPDFDAVLVAGNVAPGLSASLRGLDAVLGGRQGDKPVFVVPGCVEYRSDVPLVEALARGRDLAAELGFVLLSDDAVRFGPPHGDGTVVIGATLWTDWSLGASREVPSARILARTAWDEARLVFLRRERPLTPLDSLAMHARSRAYIEDALTSVIIRSLDLGGGPNACVDCALPGDVAVVLTCHAPTPRSLPADWEGWDAAPWVAASRASEASASMEAWGAPRLWVHGHVPRAADHVVGRTRVVANPRVGERGYDAFDPTRVVNV</sequence>
<reference evidence="1 2" key="1">
    <citation type="journal article" date="2012" name="Genet. Mol. Biol.">
        <title>Analysis of 16S rRNA and mxaF genes revealing insights into Methylobacterium niche-specific plant association.</title>
        <authorList>
            <person name="Dourado M.N."/>
            <person name="Andreote F.D."/>
            <person name="Dini-Andreote F."/>
            <person name="Conti R."/>
            <person name="Araujo J.M."/>
            <person name="Araujo W.L."/>
        </authorList>
    </citation>
    <scope>NUCLEOTIDE SEQUENCE [LARGE SCALE GENOMIC DNA]</scope>
    <source>
        <strain evidence="1 2">TC3-10</strain>
    </source>
</reference>
<organism evidence="1 2">
    <name type="scientific">Methylobacterium oryzae</name>
    <dbReference type="NCBI Taxonomy" id="334852"/>
    <lineage>
        <taxon>Bacteria</taxon>
        <taxon>Pseudomonadati</taxon>
        <taxon>Pseudomonadota</taxon>
        <taxon>Alphaproteobacteria</taxon>
        <taxon>Hyphomicrobiales</taxon>
        <taxon>Methylobacteriaceae</taxon>
        <taxon>Methylobacterium</taxon>
    </lineage>
</organism>
<evidence type="ECO:0000313" key="1">
    <source>
        <dbReference type="EMBL" id="MEE7493296.1"/>
    </source>
</evidence>
<comment type="caution">
    <text evidence="1">The sequence shown here is derived from an EMBL/GenBank/DDBJ whole genome shotgun (WGS) entry which is preliminary data.</text>
</comment>
<dbReference type="PANTHER" id="PTHR37844:SF2">
    <property type="entry name" value="SER_THR PROTEIN PHOSPHATASE SUPERFAMILY (AFU_ORTHOLOGUE AFUA_1G14840)"/>
    <property type="match status" value="1"/>
</dbReference>
<keyword evidence="2" id="KW-1185">Reference proteome</keyword>
<dbReference type="SUPFAM" id="SSF56300">
    <property type="entry name" value="Metallo-dependent phosphatases"/>
    <property type="match status" value="1"/>
</dbReference>
<gene>
    <name evidence="1" type="ORF">MOTC310_23685</name>
</gene>